<evidence type="ECO:0000256" key="1">
    <source>
        <dbReference type="ARBA" id="ARBA00022737"/>
    </source>
</evidence>
<feature type="domain" description="DUF6531" evidence="3">
    <location>
        <begin position="443"/>
        <end position="515"/>
    </location>
</feature>
<reference evidence="5 6" key="1">
    <citation type="submission" date="2022-05" db="EMBL/GenBank/DDBJ databases">
        <title>Genome Sequencing of Bee-Associated Microbes.</title>
        <authorList>
            <person name="Dunlap C."/>
        </authorList>
    </citation>
    <scope>NUCLEOTIDE SEQUENCE [LARGE SCALE GENOMIC DNA]</scope>
    <source>
        <strain evidence="5 6">NRRL B-04010</strain>
    </source>
</reference>
<dbReference type="Pfam" id="PF05593">
    <property type="entry name" value="RHS_repeat"/>
    <property type="match status" value="3"/>
</dbReference>
<dbReference type="InterPro" id="IPR006530">
    <property type="entry name" value="YD"/>
</dbReference>
<dbReference type="Pfam" id="PF20148">
    <property type="entry name" value="DUF6531"/>
    <property type="match status" value="1"/>
</dbReference>
<dbReference type="InterPro" id="IPR031325">
    <property type="entry name" value="RHS_repeat"/>
</dbReference>
<feature type="domain" description="Teneurin-like YD-shell" evidence="4">
    <location>
        <begin position="996"/>
        <end position="1157"/>
    </location>
</feature>
<accession>A0ABT4H7B4</accession>
<keyword evidence="2" id="KW-0812">Transmembrane</keyword>
<dbReference type="PANTHER" id="PTHR32305:SF15">
    <property type="entry name" value="PROTEIN RHSA-RELATED"/>
    <property type="match status" value="1"/>
</dbReference>
<evidence type="ECO:0000256" key="2">
    <source>
        <dbReference type="SAM" id="Phobius"/>
    </source>
</evidence>
<dbReference type="InterPro" id="IPR022385">
    <property type="entry name" value="Rhs_assc_core"/>
</dbReference>
<dbReference type="InterPro" id="IPR050708">
    <property type="entry name" value="T6SS_VgrG/RHS"/>
</dbReference>
<evidence type="ECO:0000259" key="4">
    <source>
        <dbReference type="Pfam" id="PF25023"/>
    </source>
</evidence>
<dbReference type="RefSeq" id="WP_268594342.1">
    <property type="nucleotide sequence ID" value="NZ_JAMDNK010000038.1"/>
</dbReference>
<keyword evidence="1" id="KW-0677">Repeat</keyword>
<evidence type="ECO:0000313" key="6">
    <source>
        <dbReference type="Proteomes" id="UP001527181"/>
    </source>
</evidence>
<evidence type="ECO:0000313" key="5">
    <source>
        <dbReference type="EMBL" id="MCY9764514.1"/>
    </source>
</evidence>
<dbReference type="NCBIfam" id="TIGR01643">
    <property type="entry name" value="YD_repeat_2x"/>
    <property type="match status" value="17"/>
</dbReference>
<dbReference type="PANTHER" id="PTHR32305">
    <property type="match status" value="1"/>
</dbReference>
<proteinExistence type="predicted"/>
<dbReference type="InterPro" id="IPR045351">
    <property type="entry name" value="DUF6531"/>
</dbReference>
<sequence>MNAIKAAFGRKNVRDSYFHKWAKKAVKPLLSGIIAIIVVISGIPLYPGDQMGQAHAATINASINPSKFNLVYSGKTEIAWNYQDRSHSTTLEICKVKPIKLPPPPKGAEPPTPYSRTTLEQIRTVPDTGQKSYKESWNGYVNNKPLSATNESYTICVVPSGAEKYFSFANVTIDNPVPPKPAHLQVLPNLDSTSHIIRGVAERGTKVRLSIQYTKREKNGNKYDQVRGDTVTYEVNVPFDDNGKNDGSHLTWSKDFDYSTYFTDFPERDDNKPAKYVREWQLPIELKEYELADITATTERLPSNPFYNTNNPASNQSALTDSSGIFDVRGYSDLRVERFVAPAWDVSWGALAGYYYKATSIAMMDKKIVEMANDNLIPLGICKENVVCPQRMEKGWNLILQDHPVNQQHDLQLSGNILEQFLGDLTPEAIAKRGNFPNPSWWDPINLATGNFDFRHTNMSLQAVMPLDFAVTYHSRDDYNGSIGYGWHHSWEWRVEREDQTIVNVVTPEGAKYTYKPTSDGHYRTPDGTYNTLIKQADGTYLMETPRNWKYIFRQDGLLYSITDHNGNQTQLTYQNTVLQKVETVGASMTFNYGPGGKIATVTDQTGRQVKYGYDEDTHDLISIELPDGAVIRFKYDDKHRMTEMTNPEGNSTLVNTYDDNGRVIRQKDFNGNTGTVRYLLNERKTITTDPLGQEKTFEYDDRYRQTAIHYPDGTVERFAYDRNDNMTIHVDRKGNNWQYEYDEKGNLTKTIDPLQHTTVTTYNRFNMPETITDTLGNVTTISYDQHGNMIGMTDALGQQSVITRDTDGMPNGIVNEQGEKVELRNDPAGFAEYVTDPAGFKQRLLRDGLHRVKEQIDPLGQITKVEYDQRDRVKTRIDALGNREQFGYDKDSNLISYTDASGSKTTMTYAFNKVHTVTDHLGNQSTYEYDQLGRVKRRIAPNGAVTTYSYNDKTRTETMTEHYTDEHGVKRAYVTEYRFDANGNLEWQKNPNGGITQIQYDERNLPTQVTDPEGAVTVYAHDALGRLTQETDPLGATTAYTYDKLNRLTTVTDALGQETKFEYDKVGRLKQTVKPSGAIWRMGYDARGLLTEIIDPMGSVTTIQLDELGRAVASKDAMGAETRYSYDALGRITSITDPLGNTTKQEYDAVGRLLKKIDAKSHETSYSYDALGQLKKVTNALGEETTYSYDTLGNLSKKTTGSGAKTQWTYDLLGRLTQETNPNGETEQYRYSPTTAELAEKRDGLGRTTTYSFDKRGAVTGIRLPDGEILSYRYDGRGQLVGADTLHDKKSLSYDALGRVTSIHNETWNKAVQFAYDAVGNRTAVTDPEKRTITYTYDVLNRLTSMTDPDDFTTKFAYDKLGALTSIERPNGINTTYTYNANHWMTGLENRGNFTHNSFTYQYDKVGNKKSQVEEDGARTTYAYDPLDRVSKVEYPQAKNAEILKIYDLPFKKAYRNWSPYSYRNAMVTPSQTVEYTYDKDGNRLTMREDGKTTTYKYDPAGRMIQAGKEQFKYDANGNLIEQIGGKQGHVTYSYTGYDKLKSVQYDDRSKVEYEYDAFLDKIARTESLIDPRQQAGREEALTKQRMYYLNDGLNVMKEYGENLETIAQYYEANGQIISRRAFQYTGRDNIDVPLNKRSRPQVRGMLRGDMTYYLNDQLGSVTHITDRTGETLEQYRYDAFGSLMTPITPEYNTIGYTGQILDPKTGLMDYNARWYNPNIGRFTTEDTYEGDLGSPLSLNLYTYVKNNPLKYLDPTGHFEFSVGDKEALLRYQSVFSVGQKEKNLLIMQSAHDAANYLRLNYESRVDRTNFFKDGIVYKSLTKDMYNELLFGNAKEVPLLDDPLFYVFDGTFALAYKGAVKLAAKTMGKKSVEQTTEYLLKLDLQLFGKDLYKGLSKKIFDGKRVKIELFENGKYKGWKLSRDTGLNSGGGSHGGSYWKLFNREGERWTLTVDGKVLRR</sequence>
<dbReference type="InterPro" id="IPR056823">
    <property type="entry name" value="TEN-like_YD-shell"/>
</dbReference>
<name>A0ABT4H7B4_PAEAL</name>
<keyword evidence="2" id="KW-1133">Transmembrane helix</keyword>
<protein>
    <submittedName>
        <fullName evidence="5">DUF6531 domain-containing protein</fullName>
    </submittedName>
</protein>
<dbReference type="Pfam" id="PF25023">
    <property type="entry name" value="TEN_YD-shell"/>
    <property type="match status" value="4"/>
</dbReference>
<feature type="domain" description="Teneurin-like YD-shell" evidence="4">
    <location>
        <begin position="1652"/>
        <end position="1750"/>
    </location>
</feature>
<keyword evidence="2" id="KW-0472">Membrane</keyword>
<comment type="caution">
    <text evidence="5">The sequence shown here is derived from an EMBL/GenBank/DDBJ whole genome shotgun (WGS) entry which is preliminary data.</text>
</comment>
<organism evidence="5 6">
    <name type="scientific">Paenibacillus alvei</name>
    <name type="common">Bacillus alvei</name>
    <dbReference type="NCBI Taxonomy" id="44250"/>
    <lineage>
        <taxon>Bacteria</taxon>
        <taxon>Bacillati</taxon>
        <taxon>Bacillota</taxon>
        <taxon>Bacilli</taxon>
        <taxon>Bacillales</taxon>
        <taxon>Paenibacillaceae</taxon>
        <taxon>Paenibacillus</taxon>
    </lineage>
</organism>
<feature type="domain" description="Teneurin-like YD-shell" evidence="4">
    <location>
        <begin position="1470"/>
        <end position="1560"/>
    </location>
</feature>
<feature type="domain" description="Teneurin-like YD-shell" evidence="4">
    <location>
        <begin position="558"/>
        <end position="728"/>
    </location>
</feature>
<evidence type="ECO:0000259" key="3">
    <source>
        <dbReference type="Pfam" id="PF20148"/>
    </source>
</evidence>
<dbReference type="Gene3D" id="2.180.10.10">
    <property type="entry name" value="RHS repeat-associated core"/>
    <property type="match status" value="6"/>
</dbReference>
<dbReference type="Proteomes" id="UP001527181">
    <property type="component" value="Unassembled WGS sequence"/>
</dbReference>
<feature type="transmembrane region" description="Helical" evidence="2">
    <location>
        <begin position="29"/>
        <end position="46"/>
    </location>
</feature>
<keyword evidence="6" id="KW-1185">Reference proteome</keyword>
<dbReference type="EMBL" id="JAMDNP010000092">
    <property type="protein sequence ID" value="MCY9764514.1"/>
    <property type="molecule type" value="Genomic_DNA"/>
</dbReference>
<dbReference type="NCBIfam" id="TIGR03696">
    <property type="entry name" value="Rhs_assc_core"/>
    <property type="match status" value="1"/>
</dbReference>
<gene>
    <name evidence="5" type="ORF">M5X12_28860</name>
</gene>